<reference evidence="5 6" key="1">
    <citation type="submission" date="2019-02" db="EMBL/GenBank/DDBJ databases">
        <title>Genome sequencing of the rare red list fungi Phlebia centrifuga.</title>
        <authorList>
            <person name="Buettner E."/>
            <person name="Kellner H."/>
        </authorList>
    </citation>
    <scope>NUCLEOTIDE SEQUENCE [LARGE SCALE GENOMIC DNA]</scope>
    <source>
        <strain evidence="5 6">DSM 108282</strain>
    </source>
</reference>
<keyword evidence="3" id="KW-0698">rRNA processing</keyword>
<dbReference type="GO" id="GO:0006364">
    <property type="term" value="P:rRNA processing"/>
    <property type="evidence" value="ECO:0007669"/>
    <property type="project" value="UniProtKB-KW"/>
</dbReference>
<evidence type="ECO:0000256" key="2">
    <source>
        <dbReference type="ARBA" id="ARBA00006374"/>
    </source>
</evidence>
<dbReference type="InterPro" id="IPR010301">
    <property type="entry name" value="RRP1"/>
</dbReference>
<evidence type="ECO:0000256" key="4">
    <source>
        <dbReference type="ARBA" id="ARBA00023242"/>
    </source>
</evidence>
<evidence type="ECO:0000256" key="3">
    <source>
        <dbReference type="ARBA" id="ARBA00022552"/>
    </source>
</evidence>
<keyword evidence="4" id="KW-0539">Nucleus</keyword>
<dbReference type="EMBL" id="SGPJ01000066">
    <property type="protein sequence ID" value="THG99868.1"/>
    <property type="molecule type" value="Genomic_DNA"/>
</dbReference>
<comment type="caution">
    <text evidence="5">The sequence shown here is derived from an EMBL/GenBank/DDBJ whole genome shotgun (WGS) entry which is preliminary data.</text>
</comment>
<evidence type="ECO:0000256" key="1">
    <source>
        <dbReference type="ARBA" id="ARBA00004123"/>
    </source>
</evidence>
<dbReference type="GO" id="GO:0005634">
    <property type="term" value="C:nucleus"/>
    <property type="evidence" value="ECO:0007669"/>
    <property type="project" value="UniProtKB-SubCell"/>
</dbReference>
<protein>
    <recommendedName>
        <fullName evidence="7">F-box domain-containing protein</fullName>
    </recommendedName>
</protein>
<evidence type="ECO:0000313" key="5">
    <source>
        <dbReference type="EMBL" id="THG99868.1"/>
    </source>
</evidence>
<comment type="subcellular location">
    <subcellularLocation>
        <location evidence="1">Nucleus</location>
    </subcellularLocation>
</comment>
<proteinExistence type="inferred from homology"/>
<name>A0A4S4KMW6_9APHY</name>
<sequence>MDCVIAGFWMSDKPLVQQTLASEIAEIVLNIQNPSSSLEFLRGFWETIVREWSGIDQLRIDKYYMLVRRFVNASFRMLIRSGWDQSLCSEYNTILTDHGGPLCPQDTRVPTSLAYHLTDIYLEELDKALGSSSSPTLPAPLSTLITPFFSLAARTTVNTTYKRVQDALLEPMFTALSPRQIDHTKGDTRSSKRARVEVLYEDTVSNACLSDPKKEGAMEMGVVRKALLTYMFDVASKPETRDANRRKMYALWKSMAEDADEDDIIDEVFSQLLPLDLLHLAQTTKEFRAFLMTRGASRYWKVARRNVEGLPECPEDLSEPEYANLAFSNRCNVGVVVQDMTSGLIHFAFKGFEELHVIKRRKCRIELPEITAFKDKWIGLSQEAHLQFLKLVRDKQATDEKHARLCDIWYTSYKAARSDHLNASRKSRRKSIYEKLETLGWGDEFDKMSHVRLVRFTRLPEVKQPTVLTDRIWKRIEPQMVAYMEESKAERLLELQRPCLADRFELLKKVVLNMHRADEVFPFALDFALSLTEVRQIIDVPHDVKVTEEDLMTLLPVVPKFLEDWKRKGASHFSELVKRDVPVPDGIDPLSLAVATIFKCDCRIMKTYPDVLLHRCGLYWSYGKCEDQYTEAASNLLQYGSQSWARCKAVAGDIKNIIEACGEDPLQVTASHMDSVDARVTCLPCNKPGLQRIMTWRAAVDHKCNPDFSHYQEAKWEKVSEAHCIAVKDLEVTSKGLVRAAYESSSVFACAHCPRSDLNKGHVSLSTLKRHLLESHEIPEPSNEKDYVRHAGGPSMICRPVFLISPDYNGDVYYENIEMYSFDRHCKYFEGWPLELSMYDVLTTSSVQGFEDLCIIKDKKCRVKLEPSHFSAFKKRFNALSEEAQAQFVKLYNDRKSRIEEHAQLCEVWHASSKAARSDHLYASRKSRLESIKRRLKDMGWRDELKQMSEERSARFRKLPEVNKTTALTDRIWQRIEPTMVAYMEESKTERLARLKRACLPKRFVLLKQAVLTMHNAGETFPFPLDFALGMPEVRQIIDVPHDVEVTVKDFIDLAPLVPEYVAKWEREGAAHLSNLVRKDVPLSYDVDVLSLAVAVAFKCSCIAVEHKIAGWPSHYDEAKWERVPDAYCAAVKDLEINSMRLAQKKYESAQYWFCAHCPNSESSNARNNAKSKSAIEEHLLSSHGISEHSEKDIIREADSRGIEHRPVYLIFPEGKDDPLAEELLAQGEARFYQHE</sequence>
<comment type="similarity">
    <text evidence="2">Belongs to the RRP1 family.</text>
</comment>
<accession>A0A4S4KMW6</accession>
<dbReference type="Proteomes" id="UP000309038">
    <property type="component" value="Unassembled WGS sequence"/>
</dbReference>
<dbReference type="AlphaFoldDB" id="A0A4S4KMW6"/>
<organism evidence="5 6">
    <name type="scientific">Hermanssonia centrifuga</name>
    <dbReference type="NCBI Taxonomy" id="98765"/>
    <lineage>
        <taxon>Eukaryota</taxon>
        <taxon>Fungi</taxon>
        <taxon>Dikarya</taxon>
        <taxon>Basidiomycota</taxon>
        <taxon>Agaricomycotina</taxon>
        <taxon>Agaricomycetes</taxon>
        <taxon>Polyporales</taxon>
        <taxon>Meruliaceae</taxon>
        <taxon>Hermanssonia</taxon>
    </lineage>
</organism>
<dbReference type="PANTHER" id="PTHR13026">
    <property type="entry name" value="NNP-1 PROTEIN NOVEL NUCLEAR PROTEIN 1 NOP52"/>
    <property type="match status" value="1"/>
</dbReference>
<evidence type="ECO:0000313" key="6">
    <source>
        <dbReference type="Proteomes" id="UP000309038"/>
    </source>
</evidence>
<evidence type="ECO:0008006" key="7">
    <source>
        <dbReference type="Google" id="ProtNLM"/>
    </source>
</evidence>
<dbReference type="GO" id="GO:0030688">
    <property type="term" value="C:preribosome, small subunit precursor"/>
    <property type="evidence" value="ECO:0007669"/>
    <property type="project" value="InterPro"/>
</dbReference>
<dbReference type="PANTHER" id="PTHR13026:SF0">
    <property type="entry name" value="RIBOSOMAL RNA PROCESSING 1B"/>
    <property type="match status" value="1"/>
</dbReference>
<gene>
    <name evidence="5" type="ORF">EW026_g2552</name>
</gene>
<dbReference type="Pfam" id="PF05997">
    <property type="entry name" value="Nop52"/>
    <property type="match status" value="1"/>
</dbReference>
<keyword evidence="6" id="KW-1185">Reference proteome</keyword>